<feature type="compositionally biased region" description="Basic and acidic residues" evidence="1">
    <location>
        <begin position="81"/>
        <end position="101"/>
    </location>
</feature>
<dbReference type="AlphaFoldDB" id="A0A103YAU1"/>
<feature type="compositionally biased region" description="Polar residues" evidence="1">
    <location>
        <begin position="302"/>
        <end position="329"/>
    </location>
</feature>
<name>A0A103YAU1_CYNCS</name>
<feature type="compositionally biased region" description="Low complexity" evidence="1">
    <location>
        <begin position="1"/>
        <end position="15"/>
    </location>
</feature>
<reference evidence="3 4" key="1">
    <citation type="journal article" date="2016" name="Sci. Rep.">
        <title>The genome sequence of the outbreeding globe artichoke constructed de novo incorporating a phase-aware low-pass sequencing strategy of F1 progeny.</title>
        <authorList>
            <person name="Scaglione D."/>
            <person name="Reyes-Chin-Wo S."/>
            <person name="Acquadro A."/>
            <person name="Froenicke L."/>
            <person name="Portis E."/>
            <person name="Beitel C."/>
            <person name="Tirone M."/>
            <person name="Mauro R."/>
            <person name="Lo Monaco A."/>
            <person name="Mauromicale G."/>
            <person name="Faccioli P."/>
            <person name="Cattivelli L."/>
            <person name="Rieseberg L."/>
            <person name="Michelmore R."/>
            <person name="Lanteri S."/>
        </authorList>
    </citation>
    <scope>NUCLEOTIDE SEQUENCE [LARGE SCALE GENOMIC DNA]</scope>
    <source>
        <strain evidence="3">2C</strain>
    </source>
</reference>
<evidence type="ECO:0000313" key="3">
    <source>
        <dbReference type="EMBL" id="KVI05693.1"/>
    </source>
</evidence>
<dbReference type="OMA" id="WHDEERD"/>
<dbReference type="EMBL" id="LEKV01001862">
    <property type="protein sequence ID" value="KVI05693.1"/>
    <property type="molecule type" value="Genomic_DNA"/>
</dbReference>
<organism evidence="3 4">
    <name type="scientific">Cynara cardunculus var. scolymus</name>
    <name type="common">Globe artichoke</name>
    <name type="synonym">Cynara scolymus</name>
    <dbReference type="NCBI Taxonomy" id="59895"/>
    <lineage>
        <taxon>Eukaryota</taxon>
        <taxon>Viridiplantae</taxon>
        <taxon>Streptophyta</taxon>
        <taxon>Embryophyta</taxon>
        <taxon>Tracheophyta</taxon>
        <taxon>Spermatophyta</taxon>
        <taxon>Magnoliopsida</taxon>
        <taxon>eudicotyledons</taxon>
        <taxon>Gunneridae</taxon>
        <taxon>Pentapetalae</taxon>
        <taxon>asterids</taxon>
        <taxon>campanulids</taxon>
        <taxon>Asterales</taxon>
        <taxon>Asteraceae</taxon>
        <taxon>Carduoideae</taxon>
        <taxon>Cardueae</taxon>
        <taxon>Carduinae</taxon>
        <taxon>Cynara</taxon>
    </lineage>
</organism>
<dbReference type="PANTHER" id="PTHR46992:SF1">
    <property type="entry name" value="GYF DOMAIN-CONTAINING PROTEIN"/>
    <property type="match status" value="1"/>
</dbReference>
<dbReference type="PROSITE" id="PS50829">
    <property type="entry name" value="GYF"/>
    <property type="match status" value="1"/>
</dbReference>
<dbReference type="SUPFAM" id="SSF55277">
    <property type="entry name" value="GYF domain"/>
    <property type="match status" value="1"/>
</dbReference>
<evidence type="ECO:0000256" key="1">
    <source>
        <dbReference type="SAM" id="MobiDB-lite"/>
    </source>
</evidence>
<dbReference type="InterPro" id="IPR003169">
    <property type="entry name" value="GYF"/>
</dbReference>
<dbReference type="SMART" id="SM00444">
    <property type="entry name" value="GYF"/>
    <property type="match status" value="1"/>
</dbReference>
<dbReference type="Gene3D" id="3.30.1490.40">
    <property type="match status" value="1"/>
</dbReference>
<dbReference type="Gramene" id="KVI05693">
    <property type="protein sequence ID" value="KVI05693"/>
    <property type="gene ID" value="Ccrd_015882"/>
</dbReference>
<gene>
    <name evidence="3" type="ORF">Ccrd_015882</name>
</gene>
<proteinExistence type="predicted"/>
<feature type="region of interest" description="Disordered" evidence="1">
    <location>
        <begin position="344"/>
        <end position="364"/>
    </location>
</feature>
<sequence>MRAPSSLSLGSSADSNVKEWLPDGADDKKDWRKVASETESGRRWREEERETGLLGRRERRKTDRRVDVRETTDTRAPPPSDRWHDAGNRSSGHEEDGHGDTQTHSSSTRLISERDPDSRNKWRPRHRMEANSTGPGSFRAAPGFGLERGWTEGSNMGFTIGRGRSSGTARPSSTGFVEKDESVPGKSCFSAGMFFYPRGKLLDIYRTQKLDPSFANMSEKITQEPPITQVMPAEPLGFVAPGKEEEAILGDIWEGKVTSSELSYNSLGKVRSPENIADVGDFGSTAGKDGILSLMELVDPNKQTHQADAESTPQLNGPSTNLTDEQDTSWNRDQRVSEMVAQMESRYEVKTPRSKSGIVGPNHGDPFNFKDVKHQLFDEVQSSAFDTNTAHPNDSNALFVMPSSEQYWTGNMQPLESNTNKHLASDIPPEELSLYYCDPQGEIQGPFLGVDIISWFEQGFFGSNLPVRVADAPEGTPFEELGVVMPHLKTTHDYTTMNGPSLNIDHAGAFEGNLDAGLSVSAPVSEMGISAADPHWQFGGNNGLSTKHAQLRISEHEVPLQLPCSEDQGFHDEEIVFPGRPGSSHDVIGKALRGVPSGNFVNNHTVPTDFTEPGTRSQNDNKLHPFGLLWSELDGSSLRKNLPSKTPFTGGIQRQLMNAGCGGAASLDAMADSTHAAVYRRNAHSESNLYQDAFDAGQSLHMDQEANHFDLAEKLRAQHIQQQLLQQHNLLSASHLNEPVLDQLPGQNQQLAGQTGQDLEHFLALQLQQQQRHIQLQQPLQLHPQQFHQQQMLLKEQQSRQQMLLEQLVQNQMQDGRGRLHNDVVRSNNALDQILLKHQILSELQQHSQHQQRHVDPSIEHLIQAKYGHSPHQGHPNDLMDLMVRARHGQVPSLEHQMLQHDQFHGRQLPMGLRQRVEMEEEMQLGSTWPVDETSQLLRNNVGLHRVNSVGLNPLDFYQQQQRPSPEDLSRIEQNLSVQERLQRGLYD</sequence>
<dbReference type="Proteomes" id="UP000243975">
    <property type="component" value="Unassembled WGS sequence"/>
</dbReference>
<feature type="region of interest" description="Disordered" evidence="1">
    <location>
        <begin position="1"/>
        <end position="141"/>
    </location>
</feature>
<keyword evidence="4" id="KW-1185">Reference proteome</keyword>
<dbReference type="Pfam" id="PF02213">
    <property type="entry name" value="GYF"/>
    <property type="match status" value="1"/>
</dbReference>
<accession>A0A103YAU1</accession>
<dbReference type="STRING" id="59895.A0A103YAU1"/>
<dbReference type="InterPro" id="IPR035445">
    <property type="entry name" value="GYF-like_dom_sf"/>
</dbReference>
<feature type="compositionally biased region" description="Basic and acidic residues" evidence="1">
    <location>
        <begin position="111"/>
        <end position="120"/>
    </location>
</feature>
<comment type="caution">
    <text evidence="3">The sequence shown here is derived from an EMBL/GenBank/DDBJ whole genome shotgun (WGS) entry which is preliminary data.</text>
</comment>
<dbReference type="PANTHER" id="PTHR46992">
    <property type="entry name" value="GYF DOMAIN-CONTAINING PROTEIN"/>
    <property type="match status" value="1"/>
</dbReference>
<protein>
    <submittedName>
        <fullName evidence="3">GYF-like protein</fullName>
    </submittedName>
</protein>
<evidence type="ECO:0000313" key="4">
    <source>
        <dbReference type="Proteomes" id="UP000243975"/>
    </source>
</evidence>
<feature type="region of interest" description="Disordered" evidence="1">
    <location>
        <begin position="302"/>
        <end position="332"/>
    </location>
</feature>
<feature type="compositionally biased region" description="Polar residues" evidence="1">
    <location>
        <begin position="165"/>
        <end position="175"/>
    </location>
</feature>
<feature type="compositionally biased region" description="Basic and acidic residues" evidence="1">
    <location>
        <begin position="60"/>
        <end position="73"/>
    </location>
</feature>
<evidence type="ECO:0000259" key="2">
    <source>
        <dbReference type="PROSITE" id="PS50829"/>
    </source>
</evidence>
<feature type="domain" description="GYF" evidence="2">
    <location>
        <begin position="431"/>
        <end position="482"/>
    </location>
</feature>
<feature type="compositionally biased region" description="Basic and acidic residues" evidence="1">
    <location>
        <begin position="16"/>
        <end position="51"/>
    </location>
</feature>
<feature type="region of interest" description="Disordered" evidence="1">
    <location>
        <begin position="159"/>
        <end position="182"/>
    </location>
</feature>